<comment type="caution">
    <text evidence="6">The sequence shown here is derived from an EMBL/GenBank/DDBJ whole genome shotgun (WGS) entry which is preliminary data.</text>
</comment>
<dbReference type="SUPFAM" id="SSF144232">
    <property type="entry name" value="HIT/MYND zinc finger-like"/>
    <property type="match status" value="2"/>
</dbReference>
<dbReference type="PROSITE" id="PS50865">
    <property type="entry name" value="ZF_MYND_2"/>
    <property type="match status" value="2"/>
</dbReference>
<name>A0AAD3CZK2_9STRA</name>
<reference evidence="6 7" key="1">
    <citation type="journal article" date="2021" name="Sci. Rep.">
        <title>The genome of the diatom Chaetoceros tenuissimus carries an ancient integrated fragment of an extant virus.</title>
        <authorList>
            <person name="Hongo Y."/>
            <person name="Kimura K."/>
            <person name="Takaki Y."/>
            <person name="Yoshida Y."/>
            <person name="Baba S."/>
            <person name="Kobayashi G."/>
            <person name="Nagasaki K."/>
            <person name="Hano T."/>
            <person name="Tomaru Y."/>
        </authorList>
    </citation>
    <scope>NUCLEOTIDE SEQUENCE [LARGE SCALE GENOMIC DNA]</scope>
    <source>
        <strain evidence="6 7">NIES-3715</strain>
    </source>
</reference>
<evidence type="ECO:0000256" key="1">
    <source>
        <dbReference type="ARBA" id="ARBA00022723"/>
    </source>
</evidence>
<keyword evidence="7" id="KW-1185">Reference proteome</keyword>
<dbReference type="GO" id="GO:0005737">
    <property type="term" value="C:cytoplasm"/>
    <property type="evidence" value="ECO:0007669"/>
    <property type="project" value="TreeGrafter"/>
</dbReference>
<gene>
    <name evidence="6" type="ORF">CTEN210_10291</name>
</gene>
<dbReference type="InterPro" id="IPR002893">
    <property type="entry name" value="Znf_MYND"/>
</dbReference>
<dbReference type="PROSITE" id="PS01360">
    <property type="entry name" value="ZF_MYND_1"/>
    <property type="match status" value="1"/>
</dbReference>
<keyword evidence="2 4" id="KW-0863">Zinc-finger</keyword>
<dbReference type="AlphaFoldDB" id="A0AAD3CZK2"/>
<evidence type="ECO:0000256" key="4">
    <source>
        <dbReference type="PROSITE-ProRule" id="PRU00134"/>
    </source>
</evidence>
<keyword evidence="1" id="KW-0479">Metal-binding</keyword>
<dbReference type="PANTHER" id="PTHR13244:SF7">
    <property type="entry name" value="ZINC FINGER MYND DOMAIN-CONTAINING PROTEIN 10"/>
    <property type="match status" value="1"/>
</dbReference>
<dbReference type="PANTHER" id="PTHR13244">
    <property type="entry name" value="ZINC FINGER MYND DOMAIN CONTAINING PROTEIN 10"/>
    <property type="match status" value="1"/>
</dbReference>
<feature type="domain" description="MYND-type" evidence="5">
    <location>
        <begin position="93"/>
        <end position="133"/>
    </location>
</feature>
<keyword evidence="3" id="KW-0862">Zinc</keyword>
<dbReference type="Gene3D" id="6.10.140.2220">
    <property type="match status" value="2"/>
</dbReference>
<proteinExistence type="predicted"/>
<evidence type="ECO:0000313" key="6">
    <source>
        <dbReference type="EMBL" id="GFH53815.1"/>
    </source>
</evidence>
<accession>A0AAD3CZK2</accession>
<dbReference type="InterPro" id="IPR052298">
    <property type="entry name" value="ZMYND10"/>
</dbReference>
<dbReference type="Proteomes" id="UP001054902">
    <property type="component" value="Unassembled WGS sequence"/>
</dbReference>
<organism evidence="6 7">
    <name type="scientific">Chaetoceros tenuissimus</name>
    <dbReference type="NCBI Taxonomy" id="426638"/>
    <lineage>
        <taxon>Eukaryota</taxon>
        <taxon>Sar</taxon>
        <taxon>Stramenopiles</taxon>
        <taxon>Ochrophyta</taxon>
        <taxon>Bacillariophyta</taxon>
        <taxon>Coscinodiscophyceae</taxon>
        <taxon>Chaetocerotophycidae</taxon>
        <taxon>Chaetocerotales</taxon>
        <taxon>Chaetocerotaceae</taxon>
        <taxon>Chaetoceros</taxon>
    </lineage>
</organism>
<dbReference type="GO" id="GO:0008270">
    <property type="term" value="F:zinc ion binding"/>
    <property type="evidence" value="ECO:0007669"/>
    <property type="project" value="UniProtKB-KW"/>
</dbReference>
<feature type="domain" description="MYND-type" evidence="5">
    <location>
        <begin position="14"/>
        <end position="55"/>
    </location>
</feature>
<dbReference type="EMBL" id="BLLK01000047">
    <property type="protein sequence ID" value="GFH53815.1"/>
    <property type="molecule type" value="Genomic_DNA"/>
</dbReference>
<evidence type="ECO:0000259" key="5">
    <source>
        <dbReference type="PROSITE" id="PS50865"/>
    </source>
</evidence>
<dbReference type="Pfam" id="PF01753">
    <property type="entry name" value="zf-MYND"/>
    <property type="match status" value="2"/>
</dbReference>
<evidence type="ECO:0000313" key="7">
    <source>
        <dbReference type="Proteomes" id="UP001054902"/>
    </source>
</evidence>
<protein>
    <recommendedName>
        <fullName evidence="5">MYND-type domain-containing protein</fullName>
    </recommendedName>
</protein>
<evidence type="ECO:0000256" key="3">
    <source>
        <dbReference type="ARBA" id="ARBA00022833"/>
    </source>
</evidence>
<sequence>MSSSTSTKNPTGPCAACEKEEATKRCRSCLDVGIDIFFCNRDCQLKHWKTHKAVCGNASTSNDFVPKITNIEEKVAKAWRKALKKSNQSLRKCYNCIKTEKDVKLSSCSGCDLAAYCSRECQKAHWPKHKDTCKENSAARQQMDRTLTVSEKNVVNLFNQWVSKPVIVRGILQPKFQQMIDMREYPPTKLMLISLEFDYNAKTFILAEEPSVIPISQCPQEFQDTLERESNQYNEVRKFHNVFMQYSIITCKDLEANCKWFNPMYFGEHNLNVPMKQLIEDEMLCKRIPLKSDLFDGWDEIRKSNLQKQIDYFNKSATFTGCLDNVMNFFNSKERLSVGGIVIYVKLGKELGQITNFVKYEDMPQSDFMASAQKAFPNSEIPKIPPHLQQSVIVAVAYKNIETDAYLAFDRQICTLNTLGSRTTNRYKKDANDYFKQLQELVKKMPSHFVEKVRV</sequence>
<evidence type="ECO:0000256" key="2">
    <source>
        <dbReference type="ARBA" id="ARBA00022771"/>
    </source>
</evidence>